<evidence type="ECO:0000256" key="2">
    <source>
        <dbReference type="SAM" id="Phobius"/>
    </source>
</evidence>
<keyword evidence="3" id="KW-0966">Cell projection</keyword>
<dbReference type="RefSeq" id="WP_083051512.1">
    <property type="nucleotide sequence ID" value="NZ_CAXXQO010000004.1"/>
</dbReference>
<dbReference type="Proteomes" id="UP000192343">
    <property type="component" value="Unassembled WGS sequence"/>
</dbReference>
<reference evidence="3 4" key="1">
    <citation type="submission" date="2017-03" db="EMBL/GenBank/DDBJ databases">
        <title>Draft Genome sequence of Marispirochaeta sp. strain JC444.</title>
        <authorList>
            <person name="Shivani Y."/>
            <person name="Subhash Y."/>
            <person name="Sasikala C."/>
            <person name="Ramana C."/>
        </authorList>
    </citation>
    <scope>NUCLEOTIDE SEQUENCE [LARGE SCALE GENOMIC DNA]</scope>
    <source>
        <strain evidence="3 4">JC444</strain>
    </source>
</reference>
<dbReference type="AlphaFoldDB" id="A0A1Y1RX82"/>
<dbReference type="InterPro" id="IPR058225">
    <property type="entry name" value="FlbB-like"/>
</dbReference>
<sequence>MAKVNAGYRIIVLVLLIGILFLGGLLWFDHLGLVDVRERLNPVFRLLGMETPEQVPDDGSVLLLDEARLEKLWEELDRRETALLEQEEQLDIREEEIVQKLEALEEREKALEDREKSFNEIVKQYENKSANLRQAAEYFAGMPPEAAVERLVAMDDQDVIDILRMTEQMAREAGNVSVVSYWLSLMPADRAAVLNRKMLKKPEVQGG</sequence>
<dbReference type="OrthoDB" id="350547at2"/>
<keyword evidence="4" id="KW-1185">Reference proteome</keyword>
<evidence type="ECO:0000313" key="3">
    <source>
        <dbReference type="EMBL" id="ORC34274.1"/>
    </source>
</evidence>
<organism evidence="3 4">
    <name type="scientific">Marispirochaeta aestuarii</name>
    <dbReference type="NCBI Taxonomy" id="1963862"/>
    <lineage>
        <taxon>Bacteria</taxon>
        <taxon>Pseudomonadati</taxon>
        <taxon>Spirochaetota</taxon>
        <taxon>Spirochaetia</taxon>
        <taxon>Spirochaetales</taxon>
        <taxon>Spirochaetaceae</taxon>
        <taxon>Marispirochaeta</taxon>
    </lineage>
</organism>
<gene>
    <name evidence="3" type="ORF">B4O97_13250</name>
</gene>
<evidence type="ECO:0000313" key="4">
    <source>
        <dbReference type="Proteomes" id="UP000192343"/>
    </source>
</evidence>
<feature type="coiled-coil region" evidence="1">
    <location>
        <begin position="76"/>
        <end position="128"/>
    </location>
</feature>
<dbReference type="NCBIfam" id="NF047368">
    <property type="entry name" value="collar_FlbB"/>
    <property type="match status" value="1"/>
</dbReference>
<comment type="caution">
    <text evidence="3">The sequence shown here is derived from an EMBL/GenBank/DDBJ whole genome shotgun (WGS) entry which is preliminary data.</text>
</comment>
<keyword evidence="2" id="KW-0812">Transmembrane</keyword>
<keyword evidence="3" id="KW-0282">Flagellum</keyword>
<accession>A0A1Y1RX82</accession>
<evidence type="ECO:0000256" key="1">
    <source>
        <dbReference type="SAM" id="Coils"/>
    </source>
</evidence>
<keyword evidence="2" id="KW-0472">Membrane</keyword>
<dbReference type="STRING" id="1963862.B4O97_13250"/>
<protein>
    <submittedName>
        <fullName evidence="3">Flagellar protein FlbB</fullName>
    </submittedName>
</protein>
<keyword evidence="3" id="KW-0969">Cilium</keyword>
<dbReference type="EMBL" id="MWQY01000014">
    <property type="protein sequence ID" value="ORC34274.1"/>
    <property type="molecule type" value="Genomic_DNA"/>
</dbReference>
<proteinExistence type="predicted"/>
<keyword evidence="1" id="KW-0175">Coiled coil</keyword>
<keyword evidence="2" id="KW-1133">Transmembrane helix</keyword>
<name>A0A1Y1RX82_9SPIO</name>
<feature type="transmembrane region" description="Helical" evidence="2">
    <location>
        <begin position="6"/>
        <end position="28"/>
    </location>
</feature>